<sequence>LSRRSIENPKQINVKRIIGLPGDTIITRGPKEKTRVLVPEGRIWIEGDESFRSRDSNMYGPVPLGCVQGRVFAIVWPPNRVGLLSHQEREGRLAKRSEIPQHS</sequence>
<evidence type="ECO:0000313" key="13">
    <source>
        <dbReference type="Proteomes" id="UP000054097"/>
    </source>
</evidence>
<dbReference type="STRING" id="933852.A0A0C3BB94"/>
<dbReference type="InterPro" id="IPR036286">
    <property type="entry name" value="LexA/Signal_pep-like_sf"/>
</dbReference>
<dbReference type="PRINTS" id="PR00727">
    <property type="entry name" value="LEADERPTASE"/>
</dbReference>
<dbReference type="Pfam" id="PF10502">
    <property type="entry name" value="Peptidase_S26"/>
    <property type="match status" value="1"/>
</dbReference>
<dbReference type="Gene3D" id="2.10.109.10">
    <property type="entry name" value="Umud Fragment, subunit A"/>
    <property type="match status" value="1"/>
</dbReference>
<feature type="domain" description="Peptidase S26" evidence="11">
    <location>
        <begin position="34"/>
        <end position="76"/>
    </location>
</feature>
<proteinExistence type="inferred from homology"/>
<evidence type="ECO:0000259" key="11">
    <source>
        <dbReference type="Pfam" id="PF10502"/>
    </source>
</evidence>
<evidence type="ECO:0000256" key="6">
    <source>
        <dbReference type="ARBA" id="ARBA00022792"/>
    </source>
</evidence>
<keyword evidence="5" id="KW-0812">Transmembrane</keyword>
<evidence type="ECO:0000256" key="9">
    <source>
        <dbReference type="ARBA" id="ARBA00023128"/>
    </source>
</evidence>
<dbReference type="InterPro" id="IPR019533">
    <property type="entry name" value="Peptidase_S26"/>
</dbReference>
<evidence type="ECO:0000256" key="7">
    <source>
        <dbReference type="ARBA" id="ARBA00022801"/>
    </source>
</evidence>
<dbReference type="GO" id="GO:0004252">
    <property type="term" value="F:serine-type endopeptidase activity"/>
    <property type="evidence" value="ECO:0007669"/>
    <property type="project" value="InterPro"/>
</dbReference>
<evidence type="ECO:0000313" key="12">
    <source>
        <dbReference type="EMBL" id="KIM29394.1"/>
    </source>
</evidence>
<evidence type="ECO:0000256" key="4">
    <source>
        <dbReference type="ARBA" id="ARBA00022670"/>
    </source>
</evidence>
<evidence type="ECO:0000256" key="3">
    <source>
        <dbReference type="ARBA" id="ARBA00013650"/>
    </source>
</evidence>
<evidence type="ECO:0000256" key="1">
    <source>
        <dbReference type="ARBA" id="ARBA00004434"/>
    </source>
</evidence>
<dbReference type="SUPFAM" id="SSF51306">
    <property type="entry name" value="LexA/Signal peptidase"/>
    <property type="match status" value="1"/>
</dbReference>
<evidence type="ECO:0000256" key="8">
    <source>
        <dbReference type="ARBA" id="ARBA00022989"/>
    </source>
</evidence>
<protein>
    <recommendedName>
        <fullName evidence="3">Mitochondrial inner membrane protease subunit 2</fullName>
    </recommendedName>
</protein>
<keyword evidence="13" id="KW-1185">Reference proteome</keyword>
<evidence type="ECO:0000256" key="2">
    <source>
        <dbReference type="ARBA" id="ARBA00007066"/>
    </source>
</evidence>
<dbReference type="OrthoDB" id="308440at2759"/>
<keyword evidence="4" id="KW-0645">Protease</keyword>
<reference evidence="12 13" key="1">
    <citation type="submission" date="2014-04" db="EMBL/GenBank/DDBJ databases">
        <authorList>
            <consortium name="DOE Joint Genome Institute"/>
            <person name="Kuo A."/>
            <person name="Zuccaro A."/>
            <person name="Kohler A."/>
            <person name="Nagy L.G."/>
            <person name="Floudas D."/>
            <person name="Copeland A."/>
            <person name="Barry K.W."/>
            <person name="Cichocki N."/>
            <person name="Veneault-Fourrey C."/>
            <person name="LaButti K."/>
            <person name="Lindquist E.A."/>
            <person name="Lipzen A."/>
            <person name="Lundell T."/>
            <person name="Morin E."/>
            <person name="Murat C."/>
            <person name="Sun H."/>
            <person name="Tunlid A."/>
            <person name="Henrissat B."/>
            <person name="Grigoriev I.V."/>
            <person name="Hibbett D.S."/>
            <person name="Martin F."/>
            <person name="Nordberg H.P."/>
            <person name="Cantor M.N."/>
            <person name="Hua S.X."/>
        </authorList>
    </citation>
    <scope>NUCLEOTIDE SEQUENCE [LARGE SCALE GENOMIC DNA]</scope>
    <source>
        <strain evidence="12 13">MAFF 305830</strain>
    </source>
</reference>
<dbReference type="HOGENOM" id="CLU_028723_4_4_1"/>
<dbReference type="InterPro" id="IPR000223">
    <property type="entry name" value="Pept_S26A_signal_pept_1"/>
</dbReference>
<dbReference type="CDD" id="cd06530">
    <property type="entry name" value="S26_SPase_I"/>
    <property type="match status" value="1"/>
</dbReference>
<keyword evidence="9" id="KW-0496">Mitochondrion</keyword>
<reference evidence="13" key="2">
    <citation type="submission" date="2015-01" db="EMBL/GenBank/DDBJ databases">
        <title>Evolutionary Origins and Diversification of the Mycorrhizal Mutualists.</title>
        <authorList>
            <consortium name="DOE Joint Genome Institute"/>
            <consortium name="Mycorrhizal Genomics Consortium"/>
            <person name="Kohler A."/>
            <person name="Kuo A."/>
            <person name="Nagy L.G."/>
            <person name="Floudas D."/>
            <person name="Copeland A."/>
            <person name="Barry K.W."/>
            <person name="Cichocki N."/>
            <person name="Veneault-Fourrey C."/>
            <person name="LaButti K."/>
            <person name="Lindquist E.A."/>
            <person name="Lipzen A."/>
            <person name="Lundell T."/>
            <person name="Morin E."/>
            <person name="Murat C."/>
            <person name="Riley R."/>
            <person name="Ohm R."/>
            <person name="Sun H."/>
            <person name="Tunlid A."/>
            <person name="Henrissat B."/>
            <person name="Grigoriev I.V."/>
            <person name="Hibbett D.S."/>
            <person name="Martin F."/>
        </authorList>
    </citation>
    <scope>NUCLEOTIDE SEQUENCE [LARGE SCALE GENOMIC DNA]</scope>
    <source>
        <strain evidence="13">MAFF 305830</strain>
    </source>
</reference>
<dbReference type="EMBL" id="KN824288">
    <property type="protein sequence ID" value="KIM29394.1"/>
    <property type="molecule type" value="Genomic_DNA"/>
</dbReference>
<dbReference type="GO" id="GO:0006465">
    <property type="term" value="P:signal peptide processing"/>
    <property type="evidence" value="ECO:0007669"/>
    <property type="project" value="InterPro"/>
</dbReference>
<evidence type="ECO:0000256" key="10">
    <source>
        <dbReference type="ARBA" id="ARBA00023136"/>
    </source>
</evidence>
<feature type="non-terminal residue" evidence="12">
    <location>
        <position position="1"/>
    </location>
</feature>
<accession>A0A0C3BB94</accession>
<dbReference type="InterPro" id="IPR037730">
    <property type="entry name" value="IMP2"/>
</dbReference>
<comment type="similarity">
    <text evidence="2">Belongs to the peptidase S26 family. IMP2 subfamily.</text>
</comment>
<evidence type="ECO:0000256" key="5">
    <source>
        <dbReference type="ARBA" id="ARBA00022692"/>
    </source>
</evidence>
<dbReference type="PANTHER" id="PTHR46041:SF2">
    <property type="entry name" value="MITOCHONDRIAL INNER MEMBRANE PROTEASE SUBUNIT 2"/>
    <property type="match status" value="1"/>
</dbReference>
<organism evidence="12 13">
    <name type="scientific">Serendipita vermifera MAFF 305830</name>
    <dbReference type="NCBI Taxonomy" id="933852"/>
    <lineage>
        <taxon>Eukaryota</taxon>
        <taxon>Fungi</taxon>
        <taxon>Dikarya</taxon>
        <taxon>Basidiomycota</taxon>
        <taxon>Agaricomycotina</taxon>
        <taxon>Agaricomycetes</taxon>
        <taxon>Sebacinales</taxon>
        <taxon>Serendipitaceae</taxon>
        <taxon>Serendipita</taxon>
    </lineage>
</organism>
<dbReference type="PANTHER" id="PTHR46041">
    <property type="entry name" value="MITOCHONDRIAL INNER MEMBRANE PROTEASE SUBUNIT 2"/>
    <property type="match status" value="1"/>
</dbReference>
<keyword evidence="10" id="KW-0472">Membrane</keyword>
<dbReference type="GO" id="GO:0042720">
    <property type="term" value="C:mitochondrial inner membrane peptidase complex"/>
    <property type="evidence" value="ECO:0007669"/>
    <property type="project" value="InterPro"/>
</dbReference>
<keyword evidence="6" id="KW-0999">Mitochondrion inner membrane</keyword>
<gene>
    <name evidence="12" type="ORF">M408DRAFT_67929</name>
</gene>
<keyword evidence="7" id="KW-0378">Hydrolase</keyword>
<dbReference type="GO" id="GO:0006627">
    <property type="term" value="P:protein processing involved in protein targeting to mitochondrion"/>
    <property type="evidence" value="ECO:0007669"/>
    <property type="project" value="InterPro"/>
</dbReference>
<dbReference type="AlphaFoldDB" id="A0A0C3BB94"/>
<keyword evidence="8" id="KW-1133">Transmembrane helix</keyword>
<comment type="subcellular location">
    <subcellularLocation>
        <location evidence="1">Mitochondrion inner membrane</location>
        <topology evidence="1">Single-pass membrane protein</topology>
    </subcellularLocation>
</comment>
<name>A0A0C3BB94_SERVB</name>
<dbReference type="Proteomes" id="UP000054097">
    <property type="component" value="Unassembled WGS sequence"/>
</dbReference>